<dbReference type="Proteomes" id="UP000326396">
    <property type="component" value="Linkage Group LG2"/>
</dbReference>
<feature type="compositionally biased region" description="Polar residues" evidence="1">
    <location>
        <begin position="79"/>
        <end position="88"/>
    </location>
</feature>
<feature type="compositionally biased region" description="Pro residues" evidence="1">
    <location>
        <begin position="114"/>
        <end position="129"/>
    </location>
</feature>
<feature type="region of interest" description="Disordered" evidence="1">
    <location>
        <begin position="169"/>
        <end position="203"/>
    </location>
</feature>
<evidence type="ECO:0000256" key="1">
    <source>
        <dbReference type="SAM" id="MobiDB-lite"/>
    </source>
</evidence>
<organism evidence="2 3">
    <name type="scientific">Mikania micrantha</name>
    <name type="common">bitter vine</name>
    <dbReference type="NCBI Taxonomy" id="192012"/>
    <lineage>
        <taxon>Eukaryota</taxon>
        <taxon>Viridiplantae</taxon>
        <taxon>Streptophyta</taxon>
        <taxon>Embryophyta</taxon>
        <taxon>Tracheophyta</taxon>
        <taxon>Spermatophyta</taxon>
        <taxon>Magnoliopsida</taxon>
        <taxon>eudicotyledons</taxon>
        <taxon>Gunneridae</taxon>
        <taxon>Pentapetalae</taxon>
        <taxon>asterids</taxon>
        <taxon>campanulids</taxon>
        <taxon>Asterales</taxon>
        <taxon>Asteraceae</taxon>
        <taxon>Asteroideae</taxon>
        <taxon>Heliantheae alliance</taxon>
        <taxon>Eupatorieae</taxon>
        <taxon>Mikania</taxon>
    </lineage>
</organism>
<protein>
    <submittedName>
        <fullName evidence="2">Uncharacterized protein</fullName>
    </submittedName>
</protein>
<dbReference type="EMBL" id="SZYD01000012">
    <property type="protein sequence ID" value="KAD4585537.1"/>
    <property type="molecule type" value="Genomic_DNA"/>
</dbReference>
<gene>
    <name evidence="2" type="ORF">E3N88_23138</name>
</gene>
<evidence type="ECO:0000313" key="2">
    <source>
        <dbReference type="EMBL" id="KAD4585537.1"/>
    </source>
</evidence>
<comment type="caution">
    <text evidence="2">The sequence shown here is derived from an EMBL/GenBank/DDBJ whole genome shotgun (WGS) entry which is preliminary data.</text>
</comment>
<keyword evidence="3" id="KW-1185">Reference proteome</keyword>
<accession>A0A5N6NE68</accession>
<reference evidence="2 3" key="1">
    <citation type="submission" date="2019-05" db="EMBL/GenBank/DDBJ databases">
        <title>Mikania micrantha, genome provides insights into the molecular mechanism of rapid growth.</title>
        <authorList>
            <person name="Liu B."/>
        </authorList>
    </citation>
    <scope>NUCLEOTIDE SEQUENCE [LARGE SCALE GENOMIC DNA]</scope>
    <source>
        <strain evidence="2">NLD-2019</strain>
        <tissue evidence="2">Leaf</tissue>
    </source>
</reference>
<feature type="region of interest" description="Disordered" evidence="1">
    <location>
        <begin position="74"/>
        <end position="129"/>
    </location>
</feature>
<sequence>MDRRRVFVFSQAFHKKNVCATSSWRRHGPTSSNLFKALPVPFSSSRSTNTRHGHGLHRRCPPPISTAAALHRSPPDAVSSFTDANPSRSIGGKGRRTLGRSISTRRGLLHHRPAPPSSQSPPFDRTPPPCSTVVAVAALRPYSTAVAETTESSFVRDCRGLACVDGGTAPGTKLIRNSTDRLGGNPGRSSGNTSAKSFTTSTS</sequence>
<evidence type="ECO:0000313" key="3">
    <source>
        <dbReference type="Proteomes" id="UP000326396"/>
    </source>
</evidence>
<proteinExistence type="predicted"/>
<dbReference type="AlphaFoldDB" id="A0A5N6NE68"/>
<feature type="compositionally biased region" description="Polar residues" evidence="1">
    <location>
        <begin position="187"/>
        <end position="203"/>
    </location>
</feature>
<name>A0A5N6NE68_9ASTR</name>